<dbReference type="GO" id="GO:0016020">
    <property type="term" value="C:membrane"/>
    <property type="evidence" value="ECO:0007669"/>
    <property type="project" value="UniProtKB-SubCell"/>
</dbReference>
<keyword evidence="9" id="KW-1185">Reference proteome</keyword>
<protein>
    <submittedName>
        <fullName evidence="8">Membrane protein</fullName>
    </submittedName>
</protein>
<evidence type="ECO:0000259" key="7">
    <source>
        <dbReference type="Pfam" id="PF05154"/>
    </source>
</evidence>
<dbReference type="Proteomes" id="UP000019754">
    <property type="component" value="Unassembled WGS sequence"/>
</dbReference>
<keyword evidence="4 6" id="KW-0472">Membrane</keyword>
<evidence type="ECO:0000256" key="1">
    <source>
        <dbReference type="ARBA" id="ARBA00004141"/>
    </source>
</evidence>
<dbReference type="Pfam" id="PF05154">
    <property type="entry name" value="TM2"/>
    <property type="match status" value="1"/>
</dbReference>
<feature type="region of interest" description="Disordered" evidence="5">
    <location>
        <begin position="1"/>
        <end position="49"/>
    </location>
</feature>
<accession>A0A022KWK6</accession>
<feature type="compositionally biased region" description="Polar residues" evidence="5">
    <location>
        <begin position="1"/>
        <end position="14"/>
    </location>
</feature>
<feature type="transmembrane region" description="Helical" evidence="6">
    <location>
        <begin position="80"/>
        <end position="101"/>
    </location>
</feature>
<evidence type="ECO:0000256" key="3">
    <source>
        <dbReference type="ARBA" id="ARBA00022989"/>
    </source>
</evidence>
<feature type="compositionally biased region" description="Gly residues" evidence="5">
    <location>
        <begin position="36"/>
        <end position="45"/>
    </location>
</feature>
<dbReference type="EMBL" id="AORC01000004">
    <property type="protein sequence ID" value="EYT50527.1"/>
    <property type="molecule type" value="Genomic_DNA"/>
</dbReference>
<evidence type="ECO:0000256" key="5">
    <source>
        <dbReference type="SAM" id="MobiDB-lite"/>
    </source>
</evidence>
<reference evidence="8 9" key="1">
    <citation type="journal article" date="2013" name="Genome Announc.">
        <title>Draft genome sequence of an Actinobacterium, Brachybacterium muris strain UCD-AY4.</title>
        <authorList>
            <person name="Lo J.R."/>
            <person name="Lang J.M."/>
            <person name="Darling A.E."/>
            <person name="Eisen J.A."/>
            <person name="Coil D.A."/>
        </authorList>
    </citation>
    <scope>NUCLEOTIDE SEQUENCE [LARGE SCALE GENOMIC DNA]</scope>
    <source>
        <strain evidence="8 9">UCD-AY4</strain>
    </source>
</reference>
<keyword evidence="3 6" id="KW-1133">Transmembrane helix</keyword>
<keyword evidence="2 6" id="KW-0812">Transmembrane</keyword>
<dbReference type="InterPro" id="IPR007829">
    <property type="entry name" value="TM2"/>
</dbReference>
<dbReference type="AlphaFoldDB" id="A0A022KWK6"/>
<gene>
    <name evidence="8" type="ORF">D641_0104545</name>
</gene>
<organism evidence="8 9">
    <name type="scientific">Brachybacterium muris UCD-AY4</name>
    <dbReference type="NCBI Taxonomy" id="1249481"/>
    <lineage>
        <taxon>Bacteria</taxon>
        <taxon>Bacillati</taxon>
        <taxon>Actinomycetota</taxon>
        <taxon>Actinomycetes</taxon>
        <taxon>Micrococcales</taxon>
        <taxon>Dermabacteraceae</taxon>
        <taxon>Brachybacterium</taxon>
    </lineage>
</organism>
<dbReference type="STRING" id="1249481.D641_0104545"/>
<evidence type="ECO:0000256" key="6">
    <source>
        <dbReference type="SAM" id="Phobius"/>
    </source>
</evidence>
<dbReference type="HOGENOM" id="CLU_081297_1_1_11"/>
<evidence type="ECO:0000313" key="8">
    <source>
        <dbReference type="EMBL" id="EYT50527.1"/>
    </source>
</evidence>
<proteinExistence type="predicted"/>
<feature type="domain" description="TM2" evidence="7">
    <location>
        <begin position="52"/>
        <end position="104"/>
    </location>
</feature>
<evidence type="ECO:0000256" key="2">
    <source>
        <dbReference type="ARBA" id="ARBA00022692"/>
    </source>
</evidence>
<dbReference type="RefSeq" id="WP_017822620.1">
    <property type="nucleotide sequence ID" value="NZ_AORC01000004.1"/>
</dbReference>
<comment type="subcellular location">
    <subcellularLocation>
        <location evidence="1">Membrane</location>
        <topology evidence="1">Multi-pass membrane protein</topology>
    </subcellularLocation>
</comment>
<comment type="caution">
    <text evidence="8">The sequence shown here is derived from an EMBL/GenBank/DDBJ whole genome shotgun (WGS) entry which is preliminary data.</text>
</comment>
<feature type="transmembrane region" description="Helical" evidence="6">
    <location>
        <begin position="56"/>
        <end position="74"/>
    </location>
</feature>
<sequence>MSSPSDNGSWNQPSDDPYGPPQQPAGGGYQQPYGSPAGGPGGAPVPGGTPAGQNRLVVGLLGIFLGGWGVHRFLMGYTTIGIIQIAVTLVTCGIGSIWGLIEGIMVLAKAGSFTHDAHGRPLTD</sequence>
<name>A0A022KWK6_9MICO</name>
<dbReference type="OrthoDB" id="2004788at2"/>
<evidence type="ECO:0000313" key="9">
    <source>
        <dbReference type="Proteomes" id="UP000019754"/>
    </source>
</evidence>
<evidence type="ECO:0000256" key="4">
    <source>
        <dbReference type="ARBA" id="ARBA00023136"/>
    </source>
</evidence>